<protein>
    <recommendedName>
        <fullName evidence="6">subtilisin</fullName>
        <ecNumber evidence="6">3.4.21.62</ecNumber>
    </recommendedName>
</protein>
<dbReference type="PROSITE" id="PS00136">
    <property type="entry name" value="SUBTILASE_ASP"/>
    <property type="match status" value="1"/>
</dbReference>
<evidence type="ECO:0000256" key="2">
    <source>
        <dbReference type="ARBA" id="ARBA00022670"/>
    </source>
</evidence>
<evidence type="ECO:0000256" key="4">
    <source>
        <dbReference type="ARBA" id="ARBA00022825"/>
    </source>
</evidence>
<dbReference type="InParanoid" id="C5KWW1"/>
<feature type="active site" description="Charge relay system" evidence="7">
    <location>
        <position position="63"/>
    </location>
</feature>
<reference evidence="9 10" key="1">
    <citation type="submission" date="2008-07" db="EMBL/GenBank/DDBJ databases">
        <authorList>
            <person name="El-Sayed N."/>
            <person name="Caler E."/>
            <person name="Inman J."/>
            <person name="Amedeo P."/>
            <person name="Hass B."/>
            <person name="Wortman J."/>
        </authorList>
    </citation>
    <scope>NUCLEOTIDE SEQUENCE [LARGE SCALE GENOMIC DNA]</scope>
    <source>
        <strain evidence="10">ATCC 50983 / TXsc</strain>
    </source>
</reference>
<dbReference type="PRINTS" id="PR00723">
    <property type="entry name" value="SUBTILISIN"/>
</dbReference>
<dbReference type="RefSeq" id="XP_002779237.1">
    <property type="nucleotide sequence ID" value="XM_002779191.1"/>
</dbReference>
<dbReference type="GO" id="GO:0006508">
    <property type="term" value="P:proteolysis"/>
    <property type="evidence" value="ECO:0007669"/>
    <property type="project" value="UniProtKB-KW"/>
</dbReference>
<evidence type="ECO:0000313" key="9">
    <source>
        <dbReference type="EMBL" id="EER11032.1"/>
    </source>
</evidence>
<evidence type="ECO:0000256" key="1">
    <source>
        <dbReference type="ARBA" id="ARBA00011073"/>
    </source>
</evidence>
<dbReference type="Gene3D" id="3.40.50.200">
    <property type="entry name" value="Peptidase S8/S53 domain"/>
    <property type="match status" value="1"/>
</dbReference>
<proteinExistence type="inferred from homology"/>
<feature type="domain" description="Peptidase S8/S53" evidence="8">
    <location>
        <begin position="56"/>
        <end position="300"/>
    </location>
</feature>
<dbReference type="GO" id="GO:0004252">
    <property type="term" value="F:serine-type endopeptidase activity"/>
    <property type="evidence" value="ECO:0007669"/>
    <property type="project" value="UniProtKB-UniRule"/>
</dbReference>
<evidence type="ECO:0000313" key="10">
    <source>
        <dbReference type="Proteomes" id="UP000007800"/>
    </source>
</evidence>
<evidence type="ECO:0000259" key="8">
    <source>
        <dbReference type="Pfam" id="PF00082"/>
    </source>
</evidence>
<dbReference type="EMBL" id="GG677091">
    <property type="protein sequence ID" value="EER11032.1"/>
    <property type="molecule type" value="Genomic_DNA"/>
</dbReference>
<dbReference type="PANTHER" id="PTHR43806">
    <property type="entry name" value="PEPTIDASE S8"/>
    <property type="match status" value="1"/>
</dbReference>
<evidence type="ECO:0000256" key="7">
    <source>
        <dbReference type="PROSITE-ProRule" id="PRU01240"/>
    </source>
</evidence>
<sequence length="330" mass="34866">LLYVEAGVDESGYFRGLGPVNGDPNDKFYYMQKAYLEAISIPEAWGILDSTAKRTSVTIAVIDDGVEATHPDLEGTVIKGYNVIDKNDDTRPRGRHGTGMAGIIGAIRNNMIGLAGILDSVRILPIFDGKAPTFPAMADAFTYLINKRKDDVKVILMTEGSGSSSSQAVTDKILEATAAGMLVVVAAGNHHFDLDITPDFPCSFGRSPTDGVLCVAATYGTKMQLTDDSNFGLAVDIAAPGNEIVTTDLRGKYATAKGTSAAAAIVAGIAGMLYSLEPSLKAKLTPTYIKSIIKDTATQGVKDSKGEKTLPFGRVNAAAAVNKILERKKV</sequence>
<dbReference type="InterPro" id="IPR050131">
    <property type="entry name" value="Peptidase_S8_subtilisin-like"/>
</dbReference>
<dbReference type="Proteomes" id="UP000007800">
    <property type="component" value="Unassembled WGS sequence"/>
</dbReference>
<comment type="catalytic activity">
    <reaction evidence="5">
        <text>Hydrolysis of proteins with broad specificity for peptide bonds, and a preference for a large uncharged residue in P1. Hydrolyzes peptide amides.</text>
        <dbReference type="EC" id="3.4.21.62"/>
    </reaction>
</comment>
<gene>
    <name evidence="9" type="ORF">Pmar_PMAR025492</name>
</gene>
<keyword evidence="10" id="KW-1185">Reference proteome</keyword>
<dbReference type="InterPro" id="IPR015500">
    <property type="entry name" value="Peptidase_S8_subtilisin-rel"/>
</dbReference>
<feature type="non-terminal residue" evidence="9">
    <location>
        <position position="1"/>
    </location>
</feature>
<dbReference type="PANTHER" id="PTHR43806:SF11">
    <property type="entry name" value="CEREVISIN-RELATED"/>
    <property type="match status" value="1"/>
</dbReference>
<name>C5KWW1_PERM5</name>
<dbReference type="AlphaFoldDB" id="C5KWW1"/>
<evidence type="ECO:0000256" key="3">
    <source>
        <dbReference type="ARBA" id="ARBA00022801"/>
    </source>
</evidence>
<dbReference type="Pfam" id="PF00082">
    <property type="entry name" value="Peptidase_S8"/>
    <property type="match status" value="1"/>
</dbReference>
<dbReference type="OrthoDB" id="531541at2759"/>
<dbReference type="InterPro" id="IPR000209">
    <property type="entry name" value="Peptidase_S8/S53_dom"/>
</dbReference>
<feature type="active site" description="Charge relay system" evidence="7">
    <location>
        <position position="260"/>
    </location>
</feature>
<keyword evidence="4 7" id="KW-0720">Serine protease</keyword>
<dbReference type="InterPro" id="IPR023827">
    <property type="entry name" value="Peptidase_S8_Asp-AS"/>
</dbReference>
<evidence type="ECO:0000256" key="5">
    <source>
        <dbReference type="ARBA" id="ARBA00023529"/>
    </source>
</evidence>
<comment type="similarity">
    <text evidence="1 7">Belongs to the peptidase S8 family.</text>
</comment>
<keyword evidence="3 7" id="KW-0378">Hydrolase</keyword>
<evidence type="ECO:0000256" key="6">
    <source>
        <dbReference type="ARBA" id="ARBA00023619"/>
    </source>
</evidence>
<organism evidence="10">
    <name type="scientific">Perkinsus marinus (strain ATCC 50983 / TXsc)</name>
    <dbReference type="NCBI Taxonomy" id="423536"/>
    <lineage>
        <taxon>Eukaryota</taxon>
        <taxon>Sar</taxon>
        <taxon>Alveolata</taxon>
        <taxon>Perkinsozoa</taxon>
        <taxon>Perkinsea</taxon>
        <taxon>Perkinsida</taxon>
        <taxon>Perkinsidae</taxon>
        <taxon>Perkinsus</taxon>
    </lineage>
</organism>
<accession>C5KWW1</accession>
<dbReference type="PROSITE" id="PS51892">
    <property type="entry name" value="SUBTILASE"/>
    <property type="match status" value="1"/>
</dbReference>
<dbReference type="SUPFAM" id="SSF52743">
    <property type="entry name" value="Subtilisin-like"/>
    <property type="match status" value="1"/>
</dbReference>
<feature type="active site" description="Charge relay system" evidence="7">
    <location>
        <position position="96"/>
    </location>
</feature>
<dbReference type="InterPro" id="IPR036852">
    <property type="entry name" value="Peptidase_S8/S53_dom_sf"/>
</dbReference>
<keyword evidence="2 7" id="KW-0645">Protease</keyword>
<dbReference type="GeneID" id="9056259"/>
<dbReference type="EC" id="3.4.21.62" evidence="6"/>